<evidence type="ECO:0000313" key="3">
    <source>
        <dbReference type="Proteomes" id="UP000313359"/>
    </source>
</evidence>
<reference evidence="2" key="1">
    <citation type="journal article" date="2018" name="Genome Biol. Evol.">
        <title>Genomics and development of Lentinus tigrinus, a white-rot wood-decaying mushroom with dimorphic fruiting bodies.</title>
        <authorList>
            <person name="Wu B."/>
            <person name="Xu Z."/>
            <person name="Knudson A."/>
            <person name="Carlson A."/>
            <person name="Chen N."/>
            <person name="Kovaka S."/>
            <person name="LaButti K."/>
            <person name="Lipzen A."/>
            <person name="Pennachio C."/>
            <person name="Riley R."/>
            <person name="Schakwitz W."/>
            <person name="Umezawa K."/>
            <person name="Ohm R.A."/>
            <person name="Grigoriev I.V."/>
            <person name="Nagy L.G."/>
            <person name="Gibbons J."/>
            <person name="Hibbett D."/>
        </authorList>
    </citation>
    <scope>NUCLEOTIDE SEQUENCE [LARGE SCALE GENOMIC DNA]</scope>
    <source>
        <strain evidence="2">ALCF2SS1-6</strain>
    </source>
</reference>
<dbReference type="AlphaFoldDB" id="A0A5C2S9S5"/>
<feature type="transmembrane region" description="Helical" evidence="1">
    <location>
        <begin position="34"/>
        <end position="55"/>
    </location>
</feature>
<dbReference type="Proteomes" id="UP000313359">
    <property type="component" value="Unassembled WGS sequence"/>
</dbReference>
<dbReference type="EMBL" id="ML122266">
    <property type="protein sequence ID" value="RPD60441.1"/>
    <property type="molecule type" value="Genomic_DNA"/>
</dbReference>
<proteinExistence type="predicted"/>
<accession>A0A5C2S9S5</accession>
<evidence type="ECO:0000313" key="2">
    <source>
        <dbReference type="EMBL" id="RPD60441.1"/>
    </source>
</evidence>
<keyword evidence="1" id="KW-0472">Membrane</keyword>
<evidence type="ECO:0000256" key="1">
    <source>
        <dbReference type="SAM" id="Phobius"/>
    </source>
</evidence>
<keyword evidence="1" id="KW-0812">Transmembrane</keyword>
<gene>
    <name evidence="2" type="ORF">L227DRAFT_611369</name>
</gene>
<keyword evidence="3" id="KW-1185">Reference proteome</keyword>
<name>A0A5C2S9S5_9APHY</name>
<organism evidence="2 3">
    <name type="scientific">Lentinus tigrinus ALCF2SS1-6</name>
    <dbReference type="NCBI Taxonomy" id="1328759"/>
    <lineage>
        <taxon>Eukaryota</taxon>
        <taxon>Fungi</taxon>
        <taxon>Dikarya</taxon>
        <taxon>Basidiomycota</taxon>
        <taxon>Agaricomycotina</taxon>
        <taxon>Agaricomycetes</taxon>
        <taxon>Polyporales</taxon>
        <taxon>Polyporaceae</taxon>
        <taxon>Lentinus</taxon>
    </lineage>
</organism>
<keyword evidence="1" id="KW-1133">Transmembrane helix</keyword>
<sequence length="377" mass="40951">MTNPSSIESLCLSPTAIFDSLSVATTDSHYDMRLLLSSLTVVAGVLAVPLFLLMMPSIHFRMYLHYLPLEFDHPHLQASMGSMTDANVAALCILPPFSALAFICPTFNEGPEDTARISLHHLLLQRQVLFKKAVYYTPTPHTISSLLRLGSAANASLLLDDRGQEGEGTIIGDHRALLEVAQTSASAARALYRVIVHVELALCRASFLRDTISIALSLLEQVDATGRYIRRPVPRSVDRATSVFGVAMLDSIGHIRRELRVASTLSTTLLAAVENAQADPSYVSRHCSIPRNLCAEATALIFGENILRAVIQDLSMLKGIFDLELEETSPILGAPDMLLFVVTAIRENEAVLGALLLSVRNARETAALAMKVGHLTA</sequence>
<dbReference type="OrthoDB" id="2755213at2759"/>
<protein>
    <submittedName>
        <fullName evidence="2">Uncharacterized protein</fullName>
    </submittedName>
</protein>